<sequence length="75" mass="8377">QTRGASTPLFLRFDRSSDVAESRSSVLPTLVRFVTAGSGNSSVEYSAYFIRSALHICCFFFFMKMILVCLLITNV</sequence>
<dbReference type="Proteomes" id="UP001233999">
    <property type="component" value="Unassembled WGS sequence"/>
</dbReference>
<keyword evidence="1" id="KW-0472">Membrane</keyword>
<feature type="non-terminal residue" evidence="2">
    <location>
        <position position="75"/>
    </location>
</feature>
<evidence type="ECO:0000256" key="1">
    <source>
        <dbReference type="SAM" id="Phobius"/>
    </source>
</evidence>
<feature type="non-terminal residue" evidence="2">
    <location>
        <position position="1"/>
    </location>
</feature>
<comment type="caution">
    <text evidence="2">The sequence shown here is derived from an EMBL/GenBank/DDBJ whole genome shotgun (WGS) entry which is preliminary data.</text>
</comment>
<gene>
    <name evidence="2" type="ORF">L9F63_026857</name>
</gene>
<dbReference type="EMBL" id="JASPKZ010001465">
    <property type="protein sequence ID" value="KAJ9598037.1"/>
    <property type="molecule type" value="Genomic_DNA"/>
</dbReference>
<evidence type="ECO:0000313" key="2">
    <source>
        <dbReference type="EMBL" id="KAJ9598037.1"/>
    </source>
</evidence>
<proteinExistence type="predicted"/>
<keyword evidence="3" id="KW-1185">Reference proteome</keyword>
<accession>A0AAD8AH76</accession>
<organism evidence="2 3">
    <name type="scientific">Diploptera punctata</name>
    <name type="common">Pacific beetle cockroach</name>
    <dbReference type="NCBI Taxonomy" id="6984"/>
    <lineage>
        <taxon>Eukaryota</taxon>
        <taxon>Metazoa</taxon>
        <taxon>Ecdysozoa</taxon>
        <taxon>Arthropoda</taxon>
        <taxon>Hexapoda</taxon>
        <taxon>Insecta</taxon>
        <taxon>Pterygota</taxon>
        <taxon>Neoptera</taxon>
        <taxon>Polyneoptera</taxon>
        <taxon>Dictyoptera</taxon>
        <taxon>Blattodea</taxon>
        <taxon>Blaberoidea</taxon>
        <taxon>Blaberidae</taxon>
        <taxon>Diplopterinae</taxon>
        <taxon>Diploptera</taxon>
    </lineage>
</organism>
<feature type="transmembrane region" description="Helical" evidence="1">
    <location>
        <begin position="48"/>
        <end position="72"/>
    </location>
</feature>
<evidence type="ECO:0000313" key="3">
    <source>
        <dbReference type="Proteomes" id="UP001233999"/>
    </source>
</evidence>
<name>A0AAD8AH76_DIPPU</name>
<reference evidence="2" key="2">
    <citation type="submission" date="2023-05" db="EMBL/GenBank/DDBJ databases">
        <authorList>
            <person name="Fouks B."/>
        </authorList>
    </citation>
    <scope>NUCLEOTIDE SEQUENCE</scope>
    <source>
        <strain evidence="2">Stay&amp;Tobe</strain>
        <tissue evidence="2">Testes</tissue>
    </source>
</reference>
<keyword evidence="1" id="KW-0812">Transmembrane</keyword>
<keyword evidence="1" id="KW-1133">Transmembrane helix</keyword>
<dbReference type="AlphaFoldDB" id="A0AAD8AH76"/>
<reference evidence="2" key="1">
    <citation type="journal article" date="2023" name="IScience">
        <title>Live-bearing cockroach genome reveals convergent evolutionary mechanisms linked to viviparity in insects and beyond.</title>
        <authorList>
            <person name="Fouks B."/>
            <person name="Harrison M.C."/>
            <person name="Mikhailova A.A."/>
            <person name="Marchal E."/>
            <person name="English S."/>
            <person name="Carruthers M."/>
            <person name="Jennings E.C."/>
            <person name="Chiamaka E.L."/>
            <person name="Frigard R.A."/>
            <person name="Pippel M."/>
            <person name="Attardo G.M."/>
            <person name="Benoit J.B."/>
            <person name="Bornberg-Bauer E."/>
            <person name="Tobe S.S."/>
        </authorList>
    </citation>
    <scope>NUCLEOTIDE SEQUENCE</scope>
    <source>
        <strain evidence="2">Stay&amp;Tobe</strain>
    </source>
</reference>
<protein>
    <submittedName>
        <fullName evidence="2">Uncharacterized protein</fullName>
    </submittedName>
</protein>